<reference evidence="2 3" key="1">
    <citation type="submission" date="2020-08" db="EMBL/GenBank/DDBJ databases">
        <title>Genomic Encyclopedia of Type Strains, Phase IV (KMG-V): Genome sequencing to study the core and pangenomes of soil and plant-associated prokaryotes.</title>
        <authorList>
            <person name="Whitman W."/>
        </authorList>
    </citation>
    <scope>NUCLEOTIDE SEQUENCE [LARGE SCALE GENOMIC DNA]</scope>
    <source>
        <strain evidence="2 3">M8US30</strain>
    </source>
</reference>
<sequence>MCSIDWNIISNWITAVATSALAILTFLTLIKLRD</sequence>
<comment type="caution">
    <text evidence="2">The sequence shown here is derived from an EMBL/GenBank/DDBJ whole genome shotgun (WGS) entry which is preliminary data.</text>
</comment>
<keyword evidence="1" id="KW-1133">Transmembrane helix</keyword>
<name>A0A7W8N5V6_9BACT</name>
<gene>
    <name evidence="2" type="ORF">HDF10_003985</name>
</gene>
<evidence type="ECO:0000313" key="3">
    <source>
        <dbReference type="Proteomes" id="UP000569092"/>
    </source>
</evidence>
<organism evidence="2 3">
    <name type="scientific">Tunturiibacter lichenicola</name>
    <dbReference type="NCBI Taxonomy" id="2051959"/>
    <lineage>
        <taxon>Bacteria</taxon>
        <taxon>Pseudomonadati</taxon>
        <taxon>Acidobacteriota</taxon>
        <taxon>Terriglobia</taxon>
        <taxon>Terriglobales</taxon>
        <taxon>Acidobacteriaceae</taxon>
        <taxon>Tunturiibacter</taxon>
    </lineage>
</organism>
<dbReference type="AlphaFoldDB" id="A0A7W8N5V6"/>
<dbReference type="Proteomes" id="UP000569092">
    <property type="component" value="Unassembled WGS sequence"/>
</dbReference>
<dbReference type="EMBL" id="JACHDZ010000008">
    <property type="protein sequence ID" value="MBB5345978.1"/>
    <property type="molecule type" value="Genomic_DNA"/>
</dbReference>
<accession>A0A7W8N5V6</accession>
<evidence type="ECO:0000256" key="1">
    <source>
        <dbReference type="SAM" id="Phobius"/>
    </source>
</evidence>
<proteinExistence type="predicted"/>
<keyword evidence="1" id="KW-0472">Membrane</keyword>
<evidence type="ECO:0000313" key="2">
    <source>
        <dbReference type="EMBL" id="MBB5345978.1"/>
    </source>
</evidence>
<feature type="transmembrane region" description="Helical" evidence="1">
    <location>
        <begin position="12"/>
        <end position="30"/>
    </location>
</feature>
<protein>
    <submittedName>
        <fullName evidence="2">Uncharacterized protein</fullName>
    </submittedName>
</protein>
<keyword evidence="1" id="KW-0812">Transmembrane</keyword>